<organism evidence="2 3">
    <name type="scientific">Suillus luteus UH-Slu-Lm8-n1</name>
    <dbReference type="NCBI Taxonomy" id="930992"/>
    <lineage>
        <taxon>Eukaryota</taxon>
        <taxon>Fungi</taxon>
        <taxon>Dikarya</taxon>
        <taxon>Basidiomycota</taxon>
        <taxon>Agaricomycotina</taxon>
        <taxon>Agaricomycetes</taxon>
        <taxon>Agaricomycetidae</taxon>
        <taxon>Boletales</taxon>
        <taxon>Suillineae</taxon>
        <taxon>Suillaceae</taxon>
        <taxon>Suillus</taxon>
    </lineage>
</organism>
<feature type="non-terminal residue" evidence="2">
    <location>
        <position position="1021"/>
    </location>
</feature>
<name>A0A0D0BU14_9AGAM</name>
<protein>
    <submittedName>
        <fullName evidence="2">Uncharacterized protein</fullName>
    </submittedName>
</protein>
<evidence type="ECO:0000256" key="1">
    <source>
        <dbReference type="SAM" id="MobiDB-lite"/>
    </source>
</evidence>
<reference evidence="3" key="2">
    <citation type="submission" date="2015-01" db="EMBL/GenBank/DDBJ databases">
        <title>Evolutionary Origins and Diversification of the Mycorrhizal Mutualists.</title>
        <authorList>
            <consortium name="DOE Joint Genome Institute"/>
            <consortium name="Mycorrhizal Genomics Consortium"/>
            <person name="Kohler A."/>
            <person name="Kuo A."/>
            <person name="Nagy L.G."/>
            <person name="Floudas D."/>
            <person name="Copeland A."/>
            <person name="Barry K.W."/>
            <person name="Cichocki N."/>
            <person name="Veneault-Fourrey C."/>
            <person name="LaButti K."/>
            <person name="Lindquist E.A."/>
            <person name="Lipzen A."/>
            <person name="Lundell T."/>
            <person name="Morin E."/>
            <person name="Murat C."/>
            <person name="Riley R."/>
            <person name="Ohm R."/>
            <person name="Sun H."/>
            <person name="Tunlid A."/>
            <person name="Henrissat B."/>
            <person name="Grigoriev I.V."/>
            <person name="Hibbett D.S."/>
            <person name="Martin F."/>
        </authorList>
    </citation>
    <scope>NUCLEOTIDE SEQUENCE [LARGE SCALE GENOMIC DNA]</scope>
    <source>
        <strain evidence="3">UH-Slu-Lm8-n1</strain>
    </source>
</reference>
<feature type="non-terminal residue" evidence="2">
    <location>
        <position position="1"/>
    </location>
</feature>
<keyword evidence="3" id="KW-1185">Reference proteome</keyword>
<evidence type="ECO:0000313" key="2">
    <source>
        <dbReference type="EMBL" id="KIK46533.1"/>
    </source>
</evidence>
<dbReference type="EMBL" id="KN835158">
    <property type="protein sequence ID" value="KIK46533.1"/>
    <property type="molecule type" value="Genomic_DNA"/>
</dbReference>
<gene>
    <name evidence="2" type="ORF">CY34DRAFT_62856</name>
</gene>
<accession>A0A0D0BU14</accession>
<proteinExistence type="predicted"/>
<dbReference type="STRING" id="930992.A0A0D0BU14"/>
<feature type="region of interest" description="Disordered" evidence="1">
    <location>
        <begin position="1"/>
        <end position="60"/>
    </location>
</feature>
<dbReference type="Pfam" id="PF18759">
    <property type="entry name" value="Plavaka"/>
    <property type="match status" value="1"/>
</dbReference>
<dbReference type="HOGENOM" id="CLU_002498_0_0_1"/>
<evidence type="ECO:0000313" key="3">
    <source>
        <dbReference type="Proteomes" id="UP000054485"/>
    </source>
</evidence>
<reference evidence="2 3" key="1">
    <citation type="submission" date="2014-04" db="EMBL/GenBank/DDBJ databases">
        <authorList>
            <consortium name="DOE Joint Genome Institute"/>
            <person name="Kuo A."/>
            <person name="Ruytinx J."/>
            <person name="Rineau F."/>
            <person name="Colpaert J."/>
            <person name="Kohler A."/>
            <person name="Nagy L.G."/>
            <person name="Floudas D."/>
            <person name="Copeland A."/>
            <person name="Barry K.W."/>
            <person name="Cichocki N."/>
            <person name="Veneault-Fourrey C."/>
            <person name="LaButti K."/>
            <person name="Lindquist E.A."/>
            <person name="Lipzen A."/>
            <person name="Lundell T."/>
            <person name="Morin E."/>
            <person name="Murat C."/>
            <person name="Sun H."/>
            <person name="Tunlid A."/>
            <person name="Henrissat B."/>
            <person name="Grigoriev I.V."/>
            <person name="Hibbett D.S."/>
            <person name="Martin F."/>
            <person name="Nordberg H.P."/>
            <person name="Cantor M.N."/>
            <person name="Hua S.X."/>
        </authorList>
    </citation>
    <scope>NUCLEOTIDE SEQUENCE [LARGE SCALE GENOMIC DNA]</scope>
    <source>
        <strain evidence="2 3">UH-Slu-Lm8-n1</strain>
    </source>
</reference>
<dbReference type="AlphaFoldDB" id="A0A0D0BU14"/>
<dbReference type="InterPro" id="IPR041078">
    <property type="entry name" value="Plavaka"/>
</dbReference>
<sequence>LAQRRSRRIGVPMPVRYRQYDDVLPQPPPSVPSSQTQQPEFITPANSTDTSIRVQPSSRAPPFRTARNVFGLVRQFFTSTPPSHDPEEVVTLLDISSVPVASPAEIPAKLSDMSFHPYPNRSSFELGHWYWNGGVQKSQQSFKELVDIVGRPDYDPDDVRNTPWDKINSQLGASAEVEDRDEWEDEDAGWHKTQVTIEVPFSRTTPQPDVRPYVAANLYHRSLVSVIREKLANTQDDELFHYEPYQLQWCPPHLEHEVNIQGELYTSPAFMDAHRALQESPREIGCDLPRVVVALMFWSDATHLTNFGNSKLWPVYMYFGNESKYRRCKPSCHLANHVAYFQKLPDSFKDFTGAHTQGKGVGRECTTHCHRELFQAQWRVLLDPEFLEAYQHGIVILCCDGVRRRFYPRIFTYSADYPEKVLIATIRQLGGCPCPRCLVPMREVQNLGTSYDRKQRAILARSDASRSKLVATARGFIYNMNRGVDSTAVESLLKPHSWVPTSNAFSDCLGPLGFNVFAALVVDLLHEFELGVWRMLLVHLLRILCALDKDLINELDKRFRQVPPFGRATIRRFSANTSEMSNMAARNFEDLLQCSIPVFDGLFPSDHNKMVMDLLFTMAHWHGLAKLRMHSDLTLQILDKLTTDLGDRFREFKAKVCPAYKTQELDREVDSRSRRQTKEASKRAEKGKAKANVQSRRRKSFNFQTYKFHSLGDYVASIRQFGTTDSYSTEPGELEHRTPKSRYCRTDRKAFVRQLTQIERLNETTSDPQLHHYIGQSEKIYDDFGYYLRSHAKDPAMKDFLPRLKTHILDRLEPGETTSHLDQEFNSILFKRNRIYHHMIARFNFTTYDVRRAQDSINPRTPHCNIMLLKHRADSNQDDHDANYRYAKVLGIHHVNVVRAGNVYKSRRLDFLSVRWYESVQSHIWEACTLGRVRFMPITNPNAFGFVDPGDVLRACHMIPAFSLGQRNPSECGMSALAGDKHDWREYYVNSFADRDTVMRFHYGLGVGHVYSHEARIVEPP</sequence>
<feature type="compositionally biased region" description="Polar residues" evidence="1">
    <location>
        <begin position="44"/>
        <end position="58"/>
    </location>
</feature>
<feature type="compositionally biased region" description="Basic and acidic residues" evidence="1">
    <location>
        <begin position="666"/>
        <end position="688"/>
    </location>
</feature>
<dbReference type="Proteomes" id="UP000054485">
    <property type="component" value="Unassembled WGS sequence"/>
</dbReference>
<feature type="region of interest" description="Disordered" evidence="1">
    <location>
        <begin position="666"/>
        <end position="694"/>
    </location>
</feature>
<dbReference type="OrthoDB" id="2687259at2759"/>
<dbReference type="InParanoid" id="A0A0D0BU14"/>